<comment type="cofactor">
    <cofactor evidence="1">
        <name>[4Fe-4S] cluster</name>
        <dbReference type="ChEBI" id="CHEBI:49883"/>
    </cofactor>
</comment>
<reference evidence="9 10" key="1">
    <citation type="journal article" date="2012" name="Stand. Genomic Sci.">
        <title>Complete genome sequence of the sulfur compounds oxidizing chemolithoautotroph Sulfuricurvum kujiense type strain (YK-1(T)).</title>
        <authorList>
            <person name="Han C."/>
            <person name="Kotsyurbenko O."/>
            <person name="Chertkov O."/>
            <person name="Held B."/>
            <person name="Lapidus A."/>
            <person name="Nolan M."/>
            <person name="Lucas S."/>
            <person name="Hammon N."/>
            <person name="Deshpande S."/>
            <person name="Cheng J.F."/>
            <person name="Tapia R."/>
            <person name="Goodwin L.A."/>
            <person name="Pitluck S."/>
            <person name="Liolios K."/>
            <person name="Pagani I."/>
            <person name="Ivanova N."/>
            <person name="Mavromatis K."/>
            <person name="Mikhailova N."/>
            <person name="Pati A."/>
            <person name="Chen A."/>
            <person name="Palaniappan K."/>
            <person name="Land M."/>
            <person name="Hauser L."/>
            <person name="Chang Y.J."/>
            <person name="Jeffries C.D."/>
            <person name="Brambilla E.M."/>
            <person name="Rohde M."/>
            <person name="Spring S."/>
            <person name="Sikorski J."/>
            <person name="Goker M."/>
            <person name="Woyke T."/>
            <person name="Bristow J."/>
            <person name="Eisen J.A."/>
            <person name="Markowitz V."/>
            <person name="Hugenholtz P."/>
            <person name="Kyrpides N.C."/>
            <person name="Klenk H.P."/>
            <person name="Detter J.C."/>
        </authorList>
    </citation>
    <scope>NUCLEOTIDE SEQUENCE [LARGE SCALE GENOMIC DNA]</scope>
    <source>
        <strain evidence="10">ATCC BAA-921 / DSM 16994 / JCM 11577 / YK-1</strain>
    </source>
</reference>
<dbReference type="InterPro" id="IPR058240">
    <property type="entry name" value="rSAM_sf"/>
</dbReference>
<dbReference type="SFLD" id="SFLDS00029">
    <property type="entry name" value="Radical_SAM"/>
    <property type="match status" value="1"/>
</dbReference>
<dbReference type="KEGG" id="sku:Sulku_2381"/>
<dbReference type="OrthoDB" id="9772409at2"/>
<evidence type="ECO:0000256" key="4">
    <source>
        <dbReference type="ARBA" id="ARBA00022723"/>
    </source>
</evidence>
<keyword evidence="2" id="KW-0004">4Fe-4S</keyword>
<gene>
    <name evidence="9" type="ordered locus">Sulku_2381</name>
</gene>
<keyword evidence="6" id="KW-0411">Iron-sulfur</keyword>
<dbReference type="PANTHER" id="PTHR11228:SF7">
    <property type="entry name" value="PQQA PEPTIDE CYCLASE"/>
    <property type="match status" value="1"/>
</dbReference>
<dbReference type="CDD" id="cd21109">
    <property type="entry name" value="SPASM"/>
    <property type="match status" value="1"/>
</dbReference>
<keyword evidence="4" id="KW-0479">Metal-binding</keyword>
<dbReference type="GO" id="GO:0003824">
    <property type="term" value="F:catalytic activity"/>
    <property type="evidence" value="ECO:0007669"/>
    <property type="project" value="InterPro"/>
</dbReference>
<dbReference type="Gene3D" id="3.20.20.70">
    <property type="entry name" value="Aldolase class I"/>
    <property type="match status" value="1"/>
</dbReference>
<evidence type="ECO:0000256" key="2">
    <source>
        <dbReference type="ARBA" id="ARBA00022485"/>
    </source>
</evidence>
<dbReference type="HOGENOM" id="CLU_009273_1_2_7"/>
<name>E4TY96_SULKY</name>
<feature type="domain" description="Radical SAM core" evidence="7">
    <location>
        <begin position="17"/>
        <end position="150"/>
    </location>
</feature>
<dbReference type="GO" id="GO:0046872">
    <property type="term" value="F:metal ion binding"/>
    <property type="evidence" value="ECO:0007669"/>
    <property type="project" value="UniProtKB-KW"/>
</dbReference>
<evidence type="ECO:0000259" key="7">
    <source>
        <dbReference type="Pfam" id="PF04055"/>
    </source>
</evidence>
<evidence type="ECO:0000313" key="10">
    <source>
        <dbReference type="Proteomes" id="UP000008721"/>
    </source>
</evidence>
<feature type="domain" description="4Fe4S-binding SPASM" evidence="8">
    <location>
        <begin position="204"/>
        <end position="271"/>
    </location>
</feature>
<evidence type="ECO:0000259" key="8">
    <source>
        <dbReference type="Pfam" id="PF13186"/>
    </source>
</evidence>
<keyword evidence="5" id="KW-0408">Iron</keyword>
<dbReference type="SFLD" id="SFLDG01067">
    <property type="entry name" value="SPASM/twitch_domain_containing"/>
    <property type="match status" value="1"/>
</dbReference>
<dbReference type="PANTHER" id="PTHR11228">
    <property type="entry name" value="RADICAL SAM DOMAIN PROTEIN"/>
    <property type="match status" value="1"/>
</dbReference>
<evidence type="ECO:0000256" key="6">
    <source>
        <dbReference type="ARBA" id="ARBA00023014"/>
    </source>
</evidence>
<dbReference type="Pfam" id="PF04055">
    <property type="entry name" value="Radical_SAM"/>
    <property type="match status" value="1"/>
</dbReference>
<dbReference type="SUPFAM" id="SSF102114">
    <property type="entry name" value="Radical SAM enzymes"/>
    <property type="match status" value="1"/>
</dbReference>
<organism evidence="9 10">
    <name type="scientific">Sulfuricurvum kujiense (strain ATCC BAA-921 / DSM 16994 / JCM 11577 / YK-1)</name>
    <dbReference type="NCBI Taxonomy" id="709032"/>
    <lineage>
        <taxon>Bacteria</taxon>
        <taxon>Pseudomonadati</taxon>
        <taxon>Campylobacterota</taxon>
        <taxon>Epsilonproteobacteria</taxon>
        <taxon>Campylobacterales</taxon>
        <taxon>Sulfurimonadaceae</taxon>
        <taxon>Sulfuricurvum</taxon>
    </lineage>
</organism>
<dbReference type="InterPro" id="IPR050377">
    <property type="entry name" value="Radical_SAM_PqqE_MftC-like"/>
</dbReference>
<dbReference type="GO" id="GO:0051536">
    <property type="term" value="F:iron-sulfur cluster binding"/>
    <property type="evidence" value="ECO:0007669"/>
    <property type="project" value="UniProtKB-KW"/>
</dbReference>
<dbReference type="Pfam" id="PF13186">
    <property type="entry name" value="SPASM"/>
    <property type="match status" value="1"/>
</dbReference>
<keyword evidence="3" id="KW-0949">S-adenosyl-L-methionine</keyword>
<dbReference type="STRING" id="709032.Sulku_2381"/>
<dbReference type="InterPro" id="IPR007197">
    <property type="entry name" value="rSAM"/>
</dbReference>
<evidence type="ECO:0000256" key="5">
    <source>
        <dbReference type="ARBA" id="ARBA00023004"/>
    </source>
</evidence>
<evidence type="ECO:0000256" key="3">
    <source>
        <dbReference type="ARBA" id="ARBA00022691"/>
    </source>
</evidence>
<keyword evidence="10" id="KW-1185">Reference proteome</keyword>
<dbReference type="EMBL" id="CP002355">
    <property type="protein sequence ID" value="ADR35041.1"/>
    <property type="molecule type" value="Genomic_DNA"/>
</dbReference>
<dbReference type="SFLD" id="SFLDG01387">
    <property type="entry name" value="BtrN-like_SPASM_domain_contain"/>
    <property type="match status" value="1"/>
</dbReference>
<proteinExistence type="predicted"/>
<dbReference type="InterPro" id="IPR013785">
    <property type="entry name" value="Aldolase_TIM"/>
</dbReference>
<protein>
    <submittedName>
        <fullName evidence="9">Radical SAM domain protein</fullName>
    </submittedName>
</protein>
<dbReference type="AlphaFoldDB" id="E4TY96"/>
<evidence type="ECO:0000313" key="9">
    <source>
        <dbReference type="EMBL" id="ADR35041.1"/>
    </source>
</evidence>
<dbReference type="Proteomes" id="UP000008721">
    <property type="component" value="Chromosome"/>
</dbReference>
<dbReference type="RefSeq" id="WP_013461238.1">
    <property type="nucleotide sequence ID" value="NC_014762.1"/>
</dbReference>
<dbReference type="InterPro" id="IPR034391">
    <property type="entry name" value="AdoMet-like_SPASM_containing"/>
</dbReference>
<dbReference type="eggNOG" id="COG0535">
    <property type="taxonomic scope" value="Bacteria"/>
</dbReference>
<accession>E4TY96</accession>
<evidence type="ECO:0000256" key="1">
    <source>
        <dbReference type="ARBA" id="ARBA00001966"/>
    </source>
</evidence>
<sequence length="292" mass="33796">MNYYAPNFPHRVEIELVSDCNLKCTYCPRHFVNELTGYMKFELFEKIITELTPKPETVLVLHRRGESMLHPRFSDMLNLVAGKFKEVQMATNATVLHPDKFDAIVNGLDFLSFSLDTPHNFNKTRLPADYDKVEKKILAFLEYNQGRVNTQASMVKTESTPPEDCDLFLNIWKDRVDRVRIYEAHSEDGNFGSLKNPRTPRKPCVMPIYDMLIYDDGRTARCNHDWDSDGMGNVNTHTIHEIWHNEKYTELRRQHANVGQCPISDAVCSKCDSWYPEIGNQDTGSVVENEKK</sequence>
<dbReference type="InterPro" id="IPR023885">
    <property type="entry name" value="4Fe4S-binding_SPASM_dom"/>
</dbReference>